<sequence>MNLEKLEKNDKILKDVIHHSSFNFMKEHLNRHLEELGKIPKEMIRNNPDIPAGMREMLLGEKFEMKKKDASGMSFIRKGIVGDWRNHFSPSQNARLEKKTREKFAGTGLQDLWKDDM</sequence>
<dbReference type="Pfam" id="PF00685">
    <property type="entry name" value="Sulfotransfer_1"/>
    <property type="match status" value="1"/>
</dbReference>
<protein>
    <recommendedName>
        <fullName evidence="1">Sulfotransferase domain-containing protein</fullName>
    </recommendedName>
</protein>
<dbReference type="InterPro" id="IPR000863">
    <property type="entry name" value="Sulfotransferase_dom"/>
</dbReference>
<proteinExistence type="predicted"/>
<dbReference type="Proteomes" id="UP000499080">
    <property type="component" value="Unassembled WGS sequence"/>
</dbReference>
<evidence type="ECO:0000313" key="3">
    <source>
        <dbReference type="Proteomes" id="UP000499080"/>
    </source>
</evidence>
<feature type="domain" description="Sulfotransferase" evidence="1">
    <location>
        <begin position="66"/>
        <end position="108"/>
    </location>
</feature>
<evidence type="ECO:0000259" key="1">
    <source>
        <dbReference type="Pfam" id="PF00685"/>
    </source>
</evidence>
<dbReference type="Gene3D" id="3.40.50.300">
    <property type="entry name" value="P-loop containing nucleotide triphosphate hydrolases"/>
    <property type="match status" value="1"/>
</dbReference>
<dbReference type="OrthoDB" id="6433460at2759"/>
<keyword evidence="3" id="KW-1185">Reference proteome</keyword>
<comment type="caution">
    <text evidence="2">The sequence shown here is derived from an EMBL/GenBank/DDBJ whole genome shotgun (WGS) entry which is preliminary data.</text>
</comment>
<dbReference type="SUPFAM" id="SSF52540">
    <property type="entry name" value="P-loop containing nucleoside triphosphate hydrolases"/>
    <property type="match status" value="1"/>
</dbReference>
<gene>
    <name evidence="2" type="ORF">AVEN_53979_1</name>
</gene>
<accession>A0A4Y2GUV5</accession>
<reference evidence="2 3" key="1">
    <citation type="journal article" date="2019" name="Sci. Rep.">
        <title>Orb-weaving spider Araneus ventricosus genome elucidates the spidroin gene catalogue.</title>
        <authorList>
            <person name="Kono N."/>
            <person name="Nakamura H."/>
            <person name="Ohtoshi R."/>
            <person name="Moran D.A.P."/>
            <person name="Shinohara A."/>
            <person name="Yoshida Y."/>
            <person name="Fujiwara M."/>
            <person name="Mori M."/>
            <person name="Tomita M."/>
            <person name="Arakawa K."/>
        </authorList>
    </citation>
    <scope>NUCLEOTIDE SEQUENCE [LARGE SCALE GENOMIC DNA]</scope>
</reference>
<name>A0A4Y2GUV5_ARAVE</name>
<dbReference type="InterPro" id="IPR027417">
    <property type="entry name" value="P-loop_NTPase"/>
</dbReference>
<dbReference type="EMBL" id="BGPR01100776">
    <property type="protein sequence ID" value="GBM57313.1"/>
    <property type="molecule type" value="Genomic_DNA"/>
</dbReference>
<organism evidence="2 3">
    <name type="scientific">Araneus ventricosus</name>
    <name type="common">Orbweaver spider</name>
    <name type="synonym">Epeira ventricosa</name>
    <dbReference type="NCBI Taxonomy" id="182803"/>
    <lineage>
        <taxon>Eukaryota</taxon>
        <taxon>Metazoa</taxon>
        <taxon>Ecdysozoa</taxon>
        <taxon>Arthropoda</taxon>
        <taxon>Chelicerata</taxon>
        <taxon>Arachnida</taxon>
        <taxon>Araneae</taxon>
        <taxon>Araneomorphae</taxon>
        <taxon>Entelegynae</taxon>
        <taxon>Araneoidea</taxon>
        <taxon>Araneidae</taxon>
        <taxon>Araneus</taxon>
    </lineage>
</organism>
<dbReference type="AlphaFoldDB" id="A0A4Y2GUV5"/>
<dbReference type="GO" id="GO:0008146">
    <property type="term" value="F:sulfotransferase activity"/>
    <property type="evidence" value="ECO:0007669"/>
    <property type="project" value="InterPro"/>
</dbReference>
<evidence type="ECO:0000313" key="2">
    <source>
        <dbReference type="EMBL" id="GBM57313.1"/>
    </source>
</evidence>